<keyword evidence="3" id="KW-0804">Transcription</keyword>
<evidence type="ECO:0000256" key="4">
    <source>
        <dbReference type="SAM" id="Phobius"/>
    </source>
</evidence>
<name>A0ABV1JDB8_9ACTN</name>
<feature type="transmembrane region" description="Helical" evidence="4">
    <location>
        <begin position="299"/>
        <end position="321"/>
    </location>
</feature>
<gene>
    <name evidence="6" type="ORF">AAA083_08795</name>
</gene>
<feature type="transmembrane region" description="Helical" evidence="4">
    <location>
        <begin position="367"/>
        <end position="387"/>
    </location>
</feature>
<dbReference type="Proteomes" id="UP001487305">
    <property type="component" value="Unassembled WGS sequence"/>
</dbReference>
<keyword evidence="4" id="KW-0812">Transmembrane</keyword>
<reference evidence="6 7" key="1">
    <citation type="submission" date="2024-04" db="EMBL/GenBank/DDBJ databases">
        <title>Human intestinal bacterial collection.</title>
        <authorList>
            <person name="Pauvert C."/>
            <person name="Hitch T.C.A."/>
            <person name="Clavel T."/>
        </authorList>
    </citation>
    <scope>NUCLEOTIDE SEQUENCE [LARGE SCALE GENOMIC DNA]</scope>
    <source>
        <strain evidence="6 7">CLA-KB-H42</strain>
    </source>
</reference>
<feature type="transmembrane region" description="Helical" evidence="4">
    <location>
        <begin position="12"/>
        <end position="35"/>
    </location>
</feature>
<dbReference type="InterPro" id="IPR016032">
    <property type="entry name" value="Sig_transdc_resp-reg_C-effctor"/>
</dbReference>
<feature type="transmembrane region" description="Helical" evidence="4">
    <location>
        <begin position="105"/>
        <end position="125"/>
    </location>
</feature>
<dbReference type="SMART" id="SM00421">
    <property type="entry name" value="HTH_LUXR"/>
    <property type="match status" value="1"/>
</dbReference>
<protein>
    <submittedName>
        <fullName evidence="6">LuxR C-terminal-related transcriptional regulator</fullName>
    </submittedName>
</protein>
<feature type="transmembrane region" description="Helical" evidence="4">
    <location>
        <begin position="132"/>
        <end position="150"/>
    </location>
</feature>
<comment type="caution">
    <text evidence="6">The sequence shown here is derived from an EMBL/GenBank/DDBJ whole genome shotgun (WGS) entry which is preliminary data.</text>
</comment>
<evidence type="ECO:0000313" key="6">
    <source>
        <dbReference type="EMBL" id="MEQ3363071.1"/>
    </source>
</evidence>
<dbReference type="InterPro" id="IPR000792">
    <property type="entry name" value="Tscrpt_reg_LuxR_C"/>
</dbReference>
<dbReference type="PROSITE" id="PS50043">
    <property type="entry name" value="HTH_LUXR_2"/>
    <property type="match status" value="1"/>
</dbReference>
<proteinExistence type="predicted"/>
<dbReference type="SUPFAM" id="SSF46894">
    <property type="entry name" value="C-terminal effector domain of the bipartite response regulators"/>
    <property type="match status" value="1"/>
</dbReference>
<evidence type="ECO:0000256" key="1">
    <source>
        <dbReference type="ARBA" id="ARBA00023015"/>
    </source>
</evidence>
<dbReference type="PANTHER" id="PTHR44688">
    <property type="entry name" value="DNA-BINDING TRANSCRIPTIONAL ACTIVATOR DEVR_DOSR"/>
    <property type="match status" value="1"/>
</dbReference>
<feature type="transmembrane region" description="Helical" evidence="4">
    <location>
        <begin position="209"/>
        <end position="229"/>
    </location>
</feature>
<dbReference type="Gene3D" id="1.10.10.10">
    <property type="entry name" value="Winged helix-like DNA-binding domain superfamily/Winged helix DNA-binding domain"/>
    <property type="match status" value="1"/>
</dbReference>
<evidence type="ECO:0000256" key="2">
    <source>
        <dbReference type="ARBA" id="ARBA00023125"/>
    </source>
</evidence>
<feature type="transmembrane region" description="Helical" evidence="4">
    <location>
        <begin position="274"/>
        <end position="293"/>
    </location>
</feature>
<keyword evidence="4" id="KW-1133">Transmembrane helix</keyword>
<dbReference type="EMBL" id="JBBNOP010000006">
    <property type="protein sequence ID" value="MEQ3363071.1"/>
    <property type="molecule type" value="Genomic_DNA"/>
</dbReference>
<keyword evidence="7" id="KW-1185">Reference proteome</keyword>
<dbReference type="InterPro" id="IPR036388">
    <property type="entry name" value="WH-like_DNA-bd_sf"/>
</dbReference>
<feature type="transmembrane region" description="Helical" evidence="4">
    <location>
        <begin position="249"/>
        <end position="267"/>
    </location>
</feature>
<keyword evidence="2" id="KW-0238">DNA-binding</keyword>
<dbReference type="RefSeq" id="WP_180963654.1">
    <property type="nucleotide sequence ID" value="NZ_JBBNOP010000006.1"/>
</dbReference>
<organism evidence="6 7">
    <name type="scientific">Raoultibacter massiliensis</name>
    <dbReference type="NCBI Taxonomy" id="1852371"/>
    <lineage>
        <taxon>Bacteria</taxon>
        <taxon>Bacillati</taxon>
        <taxon>Actinomycetota</taxon>
        <taxon>Coriobacteriia</taxon>
        <taxon>Eggerthellales</taxon>
        <taxon>Eggerthellaceae</taxon>
        <taxon>Raoultibacter</taxon>
    </lineage>
</organism>
<sequence>MNVKQSMYGKPGVMTIVGSGFHWAWFDALFMSALFIGNRPYDLLPEIATILVFACCIPFCLFALGKSLLVERMINDPRLILTFAAIGTLGSLLFVLSGIGGSKVALVAGGVLCGAYMGFAQLGWCASYSQQGASTATLFVSGAFACAMLLDLMPLLMVPLASAVLFALFPLASGLLYFFLDPSYRTYRRSDRPAVPSADKPRFSLRRPLGVSNTLLGALMLVFVCFGYLQHLNSFMTMPSADGSNGMLIQMLRGGVAIFLFIALMLGRGSGAGAIYRVGLLTMVAGCLLMPFFVGTEHFWASGAVIIAGFTVFDVLIYVVFSQVAYGESEVPIKTIAVMRLLTCVSYCIGAVCAIGLTGAGEQISPFFSQEATLVAFLMTIATVLLLSSDDIWVVLGAKACRVDGLADRGAESDVGARFEECLDSFGLTAREMEVAKLLVLGRTQSRMAETLCISENTVATHVRHVYQKMGVHNRQQFIDFISPKISVSLKINDRVSPDQEDE</sequence>
<evidence type="ECO:0000259" key="5">
    <source>
        <dbReference type="PROSITE" id="PS50043"/>
    </source>
</evidence>
<feature type="transmembrane region" description="Helical" evidence="4">
    <location>
        <begin position="156"/>
        <end position="180"/>
    </location>
</feature>
<feature type="transmembrane region" description="Helical" evidence="4">
    <location>
        <begin position="79"/>
        <end position="99"/>
    </location>
</feature>
<evidence type="ECO:0000256" key="3">
    <source>
        <dbReference type="ARBA" id="ARBA00023163"/>
    </source>
</evidence>
<feature type="transmembrane region" description="Helical" evidence="4">
    <location>
        <begin position="47"/>
        <end position="67"/>
    </location>
</feature>
<dbReference type="PRINTS" id="PR00038">
    <property type="entry name" value="HTHLUXR"/>
</dbReference>
<feature type="domain" description="HTH luxR-type" evidence="5">
    <location>
        <begin position="421"/>
        <end position="486"/>
    </location>
</feature>
<feature type="transmembrane region" description="Helical" evidence="4">
    <location>
        <begin position="341"/>
        <end position="361"/>
    </location>
</feature>
<dbReference type="CDD" id="cd06170">
    <property type="entry name" value="LuxR_C_like"/>
    <property type="match status" value="1"/>
</dbReference>
<dbReference type="PANTHER" id="PTHR44688:SF16">
    <property type="entry name" value="DNA-BINDING TRANSCRIPTIONAL ACTIVATOR DEVR_DOSR"/>
    <property type="match status" value="1"/>
</dbReference>
<dbReference type="Pfam" id="PF00196">
    <property type="entry name" value="GerE"/>
    <property type="match status" value="1"/>
</dbReference>
<keyword evidence="4" id="KW-0472">Membrane</keyword>
<keyword evidence="1" id="KW-0805">Transcription regulation</keyword>
<accession>A0ABV1JDB8</accession>
<evidence type="ECO:0000313" key="7">
    <source>
        <dbReference type="Proteomes" id="UP001487305"/>
    </source>
</evidence>